<proteinExistence type="predicted"/>
<accession>A0ABR1JK13</accession>
<organism evidence="1 2">
    <name type="scientific">Marasmiellus scandens</name>
    <dbReference type="NCBI Taxonomy" id="2682957"/>
    <lineage>
        <taxon>Eukaryota</taxon>
        <taxon>Fungi</taxon>
        <taxon>Dikarya</taxon>
        <taxon>Basidiomycota</taxon>
        <taxon>Agaricomycotina</taxon>
        <taxon>Agaricomycetes</taxon>
        <taxon>Agaricomycetidae</taxon>
        <taxon>Agaricales</taxon>
        <taxon>Marasmiineae</taxon>
        <taxon>Omphalotaceae</taxon>
        <taxon>Marasmiellus</taxon>
    </lineage>
</organism>
<evidence type="ECO:0000313" key="1">
    <source>
        <dbReference type="EMBL" id="KAK7461860.1"/>
    </source>
</evidence>
<keyword evidence="2" id="KW-1185">Reference proteome</keyword>
<name>A0ABR1JK13_9AGAR</name>
<evidence type="ECO:0000313" key="2">
    <source>
        <dbReference type="Proteomes" id="UP001498398"/>
    </source>
</evidence>
<dbReference type="EMBL" id="JBANRG010000012">
    <property type="protein sequence ID" value="KAK7461860.1"/>
    <property type="molecule type" value="Genomic_DNA"/>
</dbReference>
<gene>
    <name evidence="1" type="ORF">VKT23_008290</name>
</gene>
<reference evidence="1 2" key="1">
    <citation type="submission" date="2024-01" db="EMBL/GenBank/DDBJ databases">
        <title>A draft genome for the cacao thread blight pathogen Marasmiellus scandens.</title>
        <authorList>
            <person name="Baruah I.K."/>
            <person name="Leung J."/>
            <person name="Bukari Y."/>
            <person name="Amoako-Attah I."/>
            <person name="Meinhardt L.W."/>
            <person name="Bailey B.A."/>
            <person name="Cohen S.P."/>
        </authorList>
    </citation>
    <scope>NUCLEOTIDE SEQUENCE [LARGE SCALE GENOMIC DNA]</scope>
    <source>
        <strain evidence="1 2">GH-19</strain>
    </source>
</reference>
<dbReference type="Proteomes" id="UP001498398">
    <property type="component" value="Unassembled WGS sequence"/>
</dbReference>
<comment type="caution">
    <text evidence="1">The sequence shown here is derived from an EMBL/GenBank/DDBJ whole genome shotgun (WGS) entry which is preliminary data.</text>
</comment>
<protein>
    <submittedName>
        <fullName evidence="1">Uncharacterized protein</fullName>
    </submittedName>
</protein>
<sequence length="162" mass="17502">MSSTQAFNEADNVSFSGATSLDIVGGDRVEVHYHYLIQLPAEGLRSPDSEPQQGPGYFIFETIFNVWESVPTYLTVYTHTELSTPLLPIKSDHNSMAPSSVPSDCARLARPFSQATSADLQTAATDHQLTASPQSTARIPALSMLTPQPVHQEDVLASPSSL</sequence>